<evidence type="ECO:0000256" key="5">
    <source>
        <dbReference type="SAM" id="Coils"/>
    </source>
</evidence>
<dbReference type="InterPro" id="IPR001841">
    <property type="entry name" value="Znf_RING"/>
</dbReference>
<evidence type="ECO:0000313" key="7">
    <source>
        <dbReference type="EMBL" id="CAH1239920.1"/>
    </source>
</evidence>
<dbReference type="Pfam" id="PF13639">
    <property type="entry name" value="zf-RING_2"/>
    <property type="match status" value="1"/>
</dbReference>
<dbReference type="SUPFAM" id="SSF57850">
    <property type="entry name" value="RING/U-box"/>
    <property type="match status" value="1"/>
</dbReference>
<gene>
    <name evidence="7" type="primary">TRAIP</name>
    <name evidence="7" type="ORF">BLAG_LOCUS4061</name>
</gene>
<evidence type="ECO:0000256" key="4">
    <source>
        <dbReference type="PROSITE-ProRule" id="PRU00175"/>
    </source>
</evidence>
<dbReference type="GO" id="GO:0008270">
    <property type="term" value="F:zinc ion binding"/>
    <property type="evidence" value="ECO:0007669"/>
    <property type="project" value="UniProtKB-KW"/>
</dbReference>
<reference evidence="7" key="1">
    <citation type="submission" date="2022-01" db="EMBL/GenBank/DDBJ databases">
        <authorList>
            <person name="Braso-Vives M."/>
        </authorList>
    </citation>
    <scope>NUCLEOTIDE SEQUENCE</scope>
</reference>
<evidence type="ECO:0000256" key="1">
    <source>
        <dbReference type="ARBA" id="ARBA00022723"/>
    </source>
</evidence>
<evidence type="ECO:0000256" key="2">
    <source>
        <dbReference type="ARBA" id="ARBA00022771"/>
    </source>
</evidence>
<dbReference type="PANTHER" id="PTHR46569:SF1">
    <property type="entry name" value="E3 UBIQUITIN-PROTEIN LIGASE RFWD3-RELATED"/>
    <property type="match status" value="1"/>
</dbReference>
<dbReference type="OrthoDB" id="8062037at2759"/>
<feature type="coiled-coil region" evidence="5">
    <location>
        <begin position="190"/>
        <end position="273"/>
    </location>
</feature>
<name>A0A8J9YS15_BRALA</name>
<dbReference type="GO" id="GO:0090734">
    <property type="term" value="C:site of DNA damage"/>
    <property type="evidence" value="ECO:0007669"/>
    <property type="project" value="TreeGrafter"/>
</dbReference>
<feature type="domain" description="RING-type" evidence="6">
    <location>
        <begin position="5"/>
        <end position="48"/>
    </location>
</feature>
<dbReference type="GO" id="GO:0005634">
    <property type="term" value="C:nucleus"/>
    <property type="evidence" value="ECO:0007669"/>
    <property type="project" value="TreeGrafter"/>
</dbReference>
<dbReference type="SMART" id="SM00744">
    <property type="entry name" value="RINGv"/>
    <property type="match status" value="1"/>
</dbReference>
<accession>A0A8J9YS15</accession>
<dbReference type="EMBL" id="OV696696">
    <property type="protein sequence ID" value="CAH1239920.1"/>
    <property type="molecule type" value="Genomic_DNA"/>
</dbReference>
<dbReference type="GO" id="GO:0031297">
    <property type="term" value="P:replication fork processing"/>
    <property type="evidence" value="ECO:0007669"/>
    <property type="project" value="TreeGrafter"/>
</dbReference>
<dbReference type="GO" id="GO:0061630">
    <property type="term" value="F:ubiquitin protein ligase activity"/>
    <property type="evidence" value="ECO:0007669"/>
    <property type="project" value="TreeGrafter"/>
</dbReference>
<dbReference type="Proteomes" id="UP000838412">
    <property type="component" value="Chromosome 11"/>
</dbReference>
<keyword evidence="8" id="KW-1185">Reference proteome</keyword>
<dbReference type="GO" id="GO:0016567">
    <property type="term" value="P:protein ubiquitination"/>
    <property type="evidence" value="ECO:0007669"/>
    <property type="project" value="TreeGrafter"/>
</dbReference>
<keyword evidence="5" id="KW-0175">Coiled coil</keyword>
<evidence type="ECO:0000259" key="6">
    <source>
        <dbReference type="PROSITE" id="PS50089"/>
    </source>
</evidence>
<evidence type="ECO:0000256" key="3">
    <source>
        <dbReference type="ARBA" id="ARBA00022833"/>
    </source>
</evidence>
<dbReference type="AlphaFoldDB" id="A0A8J9YS15"/>
<dbReference type="Gene3D" id="3.30.40.10">
    <property type="entry name" value="Zinc/RING finger domain, C3HC4 (zinc finger)"/>
    <property type="match status" value="1"/>
</dbReference>
<feature type="coiled-coil region" evidence="5">
    <location>
        <begin position="86"/>
        <end position="165"/>
    </location>
</feature>
<dbReference type="InterPro" id="IPR011016">
    <property type="entry name" value="Znf_RING-CH"/>
</dbReference>
<protein>
    <submittedName>
        <fullName evidence="7">TRAIP protein</fullName>
    </submittedName>
</protein>
<proteinExistence type="predicted"/>
<keyword evidence="3" id="KW-0862">Zinc</keyword>
<keyword evidence="1" id="KW-0479">Metal-binding</keyword>
<dbReference type="InterPro" id="IPR052639">
    <property type="entry name" value="TRAIP_ubiq-protein_ligase"/>
</dbReference>
<organism evidence="7 8">
    <name type="scientific">Branchiostoma lanceolatum</name>
    <name type="common">Common lancelet</name>
    <name type="synonym">Amphioxus lanceolatum</name>
    <dbReference type="NCBI Taxonomy" id="7740"/>
    <lineage>
        <taxon>Eukaryota</taxon>
        <taxon>Metazoa</taxon>
        <taxon>Chordata</taxon>
        <taxon>Cephalochordata</taxon>
        <taxon>Leptocardii</taxon>
        <taxon>Amphioxiformes</taxon>
        <taxon>Branchiostomatidae</taxon>
        <taxon>Branchiostoma</taxon>
    </lineage>
</organism>
<dbReference type="InterPro" id="IPR013083">
    <property type="entry name" value="Znf_RING/FYVE/PHD"/>
</dbReference>
<dbReference type="PROSITE" id="PS50089">
    <property type="entry name" value="ZF_RING_2"/>
    <property type="match status" value="1"/>
</dbReference>
<evidence type="ECO:0000313" key="8">
    <source>
        <dbReference type="Proteomes" id="UP000838412"/>
    </source>
</evidence>
<keyword evidence="2 4" id="KW-0863">Zinc-finger</keyword>
<dbReference type="SMART" id="SM00184">
    <property type="entry name" value="RING"/>
    <property type="match status" value="1"/>
</dbReference>
<dbReference type="PANTHER" id="PTHR46569">
    <property type="entry name" value="E3 UBIQUITIN-PROTEIN LIGASE TRAIP"/>
    <property type="match status" value="1"/>
</dbReference>
<sequence>MRGVCTICTDLFTDDNPISATPCGHTFHEACLTRWLGTPNGNSCPQCRTRVTARSVISKLFFDQPDEEVEDPSQLRNELTATKAKLSVKDKEKRELSKEKDKLEDRLVTIRVTLNELSEQLQDEQDKNKTLKQQMKLVDIHKKQALQAEADAKKLRKKLVELERLQLLIKGSSSEAEDMIQDMGEGVESAKSLARHLTVLKKEHEKLKELRKKSADEAERYRKELSSKRVQCADTSKELEITKDQLRDAKQQIQNLMAKNKMLKQELAEGKATPGSRATAKRLLLESPAPLLVKKPCLDGAIYLDEAIMPVTPEEIFTQKKNNARLNREKKEFDWKPVKTTSVAETVKKDLRDIGNLDLSPYMHHQMGGRTIRETNHRFGAVNKGYNGMGGHEKILNLQPRIGKPLPKKSKFVSRSRASGLTKDPALPSMDDFITL</sequence>